<feature type="domain" description="SusD-like N-terminal" evidence="7">
    <location>
        <begin position="100"/>
        <end position="221"/>
    </location>
</feature>
<evidence type="ECO:0000256" key="3">
    <source>
        <dbReference type="ARBA" id="ARBA00022729"/>
    </source>
</evidence>
<dbReference type="PROSITE" id="PS51257">
    <property type="entry name" value="PROKAR_LIPOPROTEIN"/>
    <property type="match status" value="1"/>
</dbReference>
<evidence type="ECO:0000256" key="2">
    <source>
        <dbReference type="ARBA" id="ARBA00006275"/>
    </source>
</evidence>
<dbReference type="Proteomes" id="UP001597361">
    <property type="component" value="Unassembled WGS sequence"/>
</dbReference>
<dbReference type="InterPro" id="IPR011990">
    <property type="entry name" value="TPR-like_helical_dom_sf"/>
</dbReference>
<proteinExistence type="inferred from homology"/>
<dbReference type="Pfam" id="PF07980">
    <property type="entry name" value="SusD_RagB"/>
    <property type="match status" value="1"/>
</dbReference>
<name>A0ABW4VM40_9BACT</name>
<keyword evidence="5" id="KW-0998">Cell outer membrane</keyword>
<comment type="subcellular location">
    <subcellularLocation>
        <location evidence="1">Cell outer membrane</location>
    </subcellularLocation>
</comment>
<organism evidence="8 9">
    <name type="scientific">Belliella marina</name>
    <dbReference type="NCBI Taxonomy" id="1644146"/>
    <lineage>
        <taxon>Bacteria</taxon>
        <taxon>Pseudomonadati</taxon>
        <taxon>Bacteroidota</taxon>
        <taxon>Cytophagia</taxon>
        <taxon>Cytophagales</taxon>
        <taxon>Cyclobacteriaceae</taxon>
        <taxon>Belliella</taxon>
    </lineage>
</organism>
<dbReference type="Pfam" id="PF14322">
    <property type="entry name" value="SusD-like_3"/>
    <property type="match status" value="1"/>
</dbReference>
<dbReference type="CDD" id="cd08977">
    <property type="entry name" value="SusD"/>
    <property type="match status" value="1"/>
</dbReference>
<dbReference type="InterPro" id="IPR012944">
    <property type="entry name" value="SusD_RagB_dom"/>
</dbReference>
<evidence type="ECO:0000259" key="6">
    <source>
        <dbReference type="Pfam" id="PF07980"/>
    </source>
</evidence>
<evidence type="ECO:0000256" key="5">
    <source>
        <dbReference type="ARBA" id="ARBA00023237"/>
    </source>
</evidence>
<evidence type="ECO:0000256" key="4">
    <source>
        <dbReference type="ARBA" id="ARBA00023136"/>
    </source>
</evidence>
<dbReference type="Gene3D" id="1.25.40.390">
    <property type="match status" value="1"/>
</dbReference>
<dbReference type="InterPro" id="IPR033985">
    <property type="entry name" value="SusD-like_N"/>
</dbReference>
<dbReference type="EMBL" id="JBHUHR010000012">
    <property type="protein sequence ID" value="MFD2033840.1"/>
    <property type="molecule type" value="Genomic_DNA"/>
</dbReference>
<evidence type="ECO:0000313" key="8">
    <source>
        <dbReference type="EMBL" id="MFD2033840.1"/>
    </source>
</evidence>
<comment type="similarity">
    <text evidence="2">Belongs to the SusD family.</text>
</comment>
<reference evidence="9" key="1">
    <citation type="journal article" date="2019" name="Int. J. Syst. Evol. Microbiol.">
        <title>The Global Catalogue of Microorganisms (GCM) 10K type strain sequencing project: providing services to taxonomists for standard genome sequencing and annotation.</title>
        <authorList>
            <consortium name="The Broad Institute Genomics Platform"/>
            <consortium name="The Broad Institute Genome Sequencing Center for Infectious Disease"/>
            <person name="Wu L."/>
            <person name="Ma J."/>
        </authorList>
    </citation>
    <scope>NUCLEOTIDE SEQUENCE [LARGE SCALE GENOMIC DNA]</scope>
    <source>
        <strain evidence="9">CGMCC 1.15180</strain>
    </source>
</reference>
<keyword evidence="9" id="KW-1185">Reference proteome</keyword>
<sequence>MKNIIKFIVICLLLTSCEHYLDKKDLTGVDEGLIWNDEATATLFLNKTYAMVMPAWPNMRSAATLPTPIHNISDESNFGDNRPLYGTVGVEQVNDFMGANNSNAYLFIRRLNIILQDIEAGTIPQDGKNRIKGQAYFLRAWVYFNLVKVHGGVPIITHPQDWQEDDLRVARNKTSECIDFIIEDLDMAAQLLQNGLPATMGSDRGRVTRDAALAMKGRILLYWASAQFNPQVDQARWERAYQANKAAYDELTQTGYALFPSFEGVLTNSSANNREVIFLRSYDGASVPNTFEHQARPFSQTANGGGQHHPTWNLVKAFPMKNGKPAYKDGEALNGFDTLYYWKDRDPRFYATVAYNGAIWELSNQSNRKQWNYRDVAEDRNRQTSTGFYCRKGVNPSTLAVDSNRGTTDWVEMRFAEVILNLAESANATGRIAEAYDLVKMIRQRAGITNEDGNYGLEAGMGREEMDEAIMEERRIEFAFEGKRYDDLRRTRRFHLLNGQRREALLIQVKAPFTAAQLEAPDEFGVRLREKLNLDTDYETYFQPAYAVLDTQFPINFQQNYYFYGIATSHIARNENLQQTLGWDPVTEAGYFDPLD</sequence>
<evidence type="ECO:0000313" key="9">
    <source>
        <dbReference type="Proteomes" id="UP001597361"/>
    </source>
</evidence>
<evidence type="ECO:0000256" key="1">
    <source>
        <dbReference type="ARBA" id="ARBA00004442"/>
    </source>
</evidence>
<accession>A0ABW4VM40</accession>
<dbReference type="SUPFAM" id="SSF48452">
    <property type="entry name" value="TPR-like"/>
    <property type="match status" value="1"/>
</dbReference>
<dbReference type="RefSeq" id="WP_376883530.1">
    <property type="nucleotide sequence ID" value="NZ_JBHUHR010000012.1"/>
</dbReference>
<keyword evidence="4" id="KW-0472">Membrane</keyword>
<comment type="caution">
    <text evidence="8">The sequence shown here is derived from an EMBL/GenBank/DDBJ whole genome shotgun (WGS) entry which is preliminary data.</text>
</comment>
<feature type="domain" description="RagB/SusD" evidence="6">
    <location>
        <begin position="275"/>
        <end position="583"/>
    </location>
</feature>
<evidence type="ECO:0000259" key="7">
    <source>
        <dbReference type="Pfam" id="PF14322"/>
    </source>
</evidence>
<gene>
    <name evidence="8" type="ORF">ACFSKL_03505</name>
</gene>
<keyword evidence="3" id="KW-0732">Signal</keyword>
<protein>
    <submittedName>
        <fullName evidence="8">RagB/SusD family nutrient uptake outer membrane protein</fullName>
    </submittedName>
</protein>